<reference evidence="2" key="1">
    <citation type="submission" date="2022-08" db="EMBL/GenBank/DDBJ databases">
        <authorList>
            <consortium name="DOE Joint Genome Institute"/>
            <person name="Min B."/>
            <person name="Riley R."/>
            <person name="Sierra-Patev S."/>
            <person name="Naranjo-Ortiz M."/>
            <person name="Looney B."/>
            <person name="Konkel Z."/>
            <person name="Slot J.C."/>
            <person name="Sakamoto Y."/>
            <person name="Steenwyk J.L."/>
            <person name="Rokas A."/>
            <person name="Carro J."/>
            <person name="Camarero S."/>
            <person name="Ferreira P."/>
            <person name="Molpeceres G."/>
            <person name="Ruiz-Duenas F.J."/>
            <person name="Serrano A."/>
            <person name="Henrissat B."/>
            <person name="Drula E."/>
            <person name="Hughes K.W."/>
            <person name="Mata J.L."/>
            <person name="Ishikawa N.K."/>
            <person name="Vargas-Isla R."/>
            <person name="Ushijima S."/>
            <person name="Smith C.A."/>
            <person name="Ahrendt S."/>
            <person name="Andreopoulos W."/>
            <person name="He G."/>
            <person name="Labutti K."/>
            <person name="Lipzen A."/>
            <person name="Ng V."/>
            <person name="Sandor L."/>
            <person name="Barry K."/>
            <person name="Martinez A.T."/>
            <person name="Xiao Y."/>
            <person name="Gibbons J.G."/>
            <person name="Terashima K."/>
            <person name="Hibbett D.S."/>
            <person name="Grigoriev I.V."/>
        </authorList>
    </citation>
    <scope>NUCLEOTIDE SEQUENCE</scope>
    <source>
        <strain evidence="2">Sp2 HRB7682 ss15</strain>
    </source>
</reference>
<dbReference type="Proteomes" id="UP001150238">
    <property type="component" value="Unassembled WGS sequence"/>
</dbReference>
<gene>
    <name evidence="2" type="ORF">C8J55DRAFT_495278</name>
</gene>
<accession>A0A9W9B1B5</accession>
<keyword evidence="1" id="KW-0732">Signal</keyword>
<sequence length="216" mass="24719">MIQFRFKLFQALSFLFIAVAISHRLLAVVHASPIVNSTALHERGQTVKKIDSADMFLGYAYIPKSDSYAFIKEVGAQKVLKGKTLIMPSTKDRHIYDDPGKYYQIEIFVDPKVFNKLQPVYHQTRYAKSDSKSTVIVQKRHSLFGEPKSLDDLALWAKPNSYFTPDGTALTFNVEYVVPVDVPSTDEGWILHSDENADWHLWVNKIKDLPFTLDEH</sequence>
<feature type="signal peptide" evidence="1">
    <location>
        <begin position="1"/>
        <end position="31"/>
    </location>
</feature>
<organism evidence="2 3">
    <name type="scientific">Lentinula lateritia</name>
    <dbReference type="NCBI Taxonomy" id="40482"/>
    <lineage>
        <taxon>Eukaryota</taxon>
        <taxon>Fungi</taxon>
        <taxon>Dikarya</taxon>
        <taxon>Basidiomycota</taxon>
        <taxon>Agaricomycotina</taxon>
        <taxon>Agaricomycetes</taxon>
        <taxon>Agaricomycetidae</taxon>
        <taxon>Agaricales</taxon>
        <taxon>Marasmiineae</taxon>
        <taxon>Omphalotaceae</taxon>
        <taxon>Lentinula</taxon>
    </lineage>
</organism>
<comment type="caution">
    <text evidence="2">The sequence shown here is derived from an EMBL/GenBank/DDBJ whole genome shotgun (WGS) entry which is preliminary data.</text>
</comment>
<evidence type="ECO:0000256" key="1">
    <source>
        <dbReference type="SAM" id="SignalP"/>
    </source>
</evidence>
<evidence type="ECO:0000313" key="3">
    <source>
        <dbReference type="Proteomes" id="UP001150238"/>
    </source>
</evidence>
<feature type="chain" id="PRO_5040816015" evidence="1">
    <location>
        <begin position="32"/>
        <end position="216"/>
    </location>
</feature>
<dbReference type="AlphaFoldDB" id="A0A9W9B1B5"/>
<evidence type="ECO:0000313" key="2">
    <source>
        <dbReference type="EMBL" id="KAJ4495925.1"/>
    </source>
</evidence>
<proteinExistence type="predicted"/>
<reference evidence="2" key="2">
    <citation type="journal article" date="2023" name="Proc. Natl. Acad. Sci. U.S.A.">
        <title>A global phylogenomic analysis of the shiitake genus Lentinula.</title>
        <authorList>
            <person name="Sierra-Patev S."/>
            <person name="Min B."/>
            <person name="Naranjo-Ortiz M."/>
            <person name="Looney B."/>
            <person name="Konkel Z."/>
            <person name="Slot J.C."/>
            <person name="Sakamoto Y."/>
            <person name="Steenwyk J.L."/>
            <person name="Rokas A."/>
            <person name="Carro J."/>
            <person name="Camarero S."/>
            <person name="Ferreira P."/>
            <person name="Molpeceres G."/>
            <person name="Ruiz-Duenas F.J."/>
            <person name="Serrano A."/>
            <person name="Henrissat B."/>
            <person name="Drula E."/>
            <person name="Hughes K.W."/>
            <person name="Mata J.L."/>
            <person name="Ishikawa N.K."/>
            <person name="Vargas-Isla R."/>
            <person name="Ushijima S."/>
            <person name="Smith C.A."/>
            <person name="Donoghue J."/>
            <person name="Ahrendt S."/>
            <person name="Andreopoulos W."/>
            <person name="He G."/>
            <person name="LaButti K."/>
            <person name="Lipzen A."/>
            <person name="Ng V."/>
            <person name="Riley R."/>
            <person name="Sandor L."/>
            <person name="Barry K."/>
            <person name="Martinez A.T."/>
            <person name="Xiao Y."/>
            <person name="Gibbons J.G."/>
            <person name="Terashima K."/>
            <person name="Grigoriev I.V."/>
            <person name="Hibbett D."/>
        </authorList>
    </citation>
    <scope>NUCLEOTIDE SEQUENCE</scope>
    <source>
        <strain evidence="2">Sp2 HRB7682 ss15</strain>
    </source>
</reference>
<name>A0A9W9B1B5_9AGAR</name>
<dbReference type="EMBL" id="JANVFS010000001">
    <property type="protein sequence ID" value="KAJ4495925.1"/>
    <property type="molecule type" value="Genomic_DNA"/>
</dbReference>
<protein>
    <submittedName>
        <fullName evidence="2">Uncharacterized protein</fullName>
    </submittedName>
</protein>